<dbReference type="EMBL" id="JADEYP010000010">
    <property type="protein sequence ID" value="MCA5004912.1"/>
    <property type="molecule type" value="Genomic_DNA"/>
</dbReference>
<proteinExistence type="predicted"/>
<sequence length="81" mass="9384">MNIQTIQEKLKSQQLFDSIIQKYTLLIDEKMIEQGALFFVPLGGKEIKIVLPAPLHKDFLADESQITYKKLLLQKEIIILK</sequence>
<protein>
    <submittedName>
        <fullName evidence="1">Uncharacterized protein</fullName>
    </submittedName>
</protein>
<organism evidence="1 2">
    <name type="scientific">Sphingobacterium bovistauri</name>
    <dbReference type="NCBI Taxonomy" id="2781959"/>
    <lineage>
        <taxon>Bacteria</taxon>
        <taxon>Pseudomonadati</taxon>
        <taxon>Bacteroidota</taxon>
        <taxon>Sphingobacteriia</taxon>
        <taxon>Sphingobacteriales</taxon>
        <taxon>Sphingobacteriaceae</taxon>
        <taxon>Sphingobacterium</taxon>
    </lineage>
</organism>
<reference evidence="1" key="1">
    <citation type="submission" date="2020-10" db="EMBL/GenBank/DDBJ databases">
        <authorList>
            <person name="Lu T."/>
            <person name="Wang Q."/>
            <person name="Han X."/>
        </authorList>
    </citation>
    <scope>NUCLEOTIDE SEQUENCE</scope>
    <source>
        <strain evidence="1">WQ 366</strain>
    </source>
</reference>
<keyword evidence="2" id="KW-1185">Reference proteome</keyword>
<name>A0ABS7Z430_9SPHI</name>
<dbReference type="RefSeq" id="WP_225552303.1">
    <property type="nucleotide sequence ID" value="NZ_JADEYP010000010.1"/>
</dbReference>
<evidence type="ECO:0000313" key="1">
    <source>
        <dbReference type="EMBL" id="MCA5004912.1"/>
    </source>
</evidence>
<comment type="caution">
    <text evidence="1">The sequence shown here is derived from an EMBL/GenBank/DDBJ whole genome shotgun (WGS) entry which is preliminary data.</text>
</comment>
<dbReference type="Proteomes" id="UP001165302">
    <property type="component" value="Unassembled WGS sequence"/>
</dbReference>
<gene>
    <name evidence="1" type="ORF">IPZ78_07060</name>
</gene>
<evidence type="ECO:0000313" key="2">
    <source>
        <dbReference type="Proteomes" id="UP001165302"/>
    </source>
</evidence>
<accession>A0ABS7Z430</accession>